<evidence type="ECO:0000313" key="1">
    <source>
        <dbReference type="EMBL" id="KOX79654.1"/>
    </source>
</evidence>
<reference evidence="1 2" key="1">
    <citation type="submission" date="2015-07" db="EMBL/GenBank/DDBJ databases">
        <title>The genome of Melipona quadrifasciata.</title>
        <authorList>
            <person name="Pan H."/>
            <person name="Kapheim K."/>
        </authorList>
    </citation>
    <scope>NUCLEOTIDE SEQUENCE [LARGE SCALE GENOMIC DNA]</scope>
    <source>
        <strain evidence="1">0111107301</strain>
        <tissue evidence="1">Whole body</tissue>
    </source>
</reference>
<keyword evidence="2" id="KW-1185">Reference proteome</keyword>
<dbReference type="Proteomes" id="UP000053105">
    <property type="component" value="Unassembled WGS sequence"/>
</dbReference>
<name>A0A0N0BJU5_9HYME</name>
<sequence length="59" mass="6685">MNSERLGEAHCADISTKCYLGEYLGKRSLDVLCVSTTTNVDSTSSVTEHHRRTLEFHER</sequence>
<proteinExistence type="predicted"/>
<dbReference type="AlphaFoldDB" id="A0A0N0BJU5"/>
<evidence type="ECO:0000313" key="2">
    <source>
        <dbReference type="Proteomes" id="UP000053105"/>
    </source>
</evidence>
<accession>A0A0N0BJU5</accession>
<organism evidence="1 2">
    <name type="scientific">Melipona quadrifasciata</name>
    <dbReference type="NCBI Taxonomy" id="166423"/>
    <lineage>
        <taxon>Eukaryota</taxon>
        <taxon>Metazoa</taxon>
        <taxon>Ecdysozoa</taxon>
        <taxon>Arthropoda</taxon>
        <taxon>Hexapoda</taxon>
        <taxon>Insecta</taxon>
        <taxon>Pterygota</taxon>
        <taxon>Neoptera</taxon>
        <taxon>Endopterygota</taxon>
        <taxon>Hymenoptera</taxon>
        <taxon>Apocrita</taxon>
        <taxon>Aculeata</taxon>
        <taxon>Apoidea</taxon>
        <taxon>Anthophila</taxon>
        <taxon>Apidae</taxon>
        <taxon>Melipona</taxon>
    </lineage>
</organism>
<protein>
    <submittedName>
        <fullName evidence="1">Uncharacterized protein</fullName>
    </submittedName>
</protein>
<gene>
    <name evidence="1" type="ORF">WN51_02920</name>
</gene>
<dbReference type="EMBL" id="KQ435711">
    <property type="protein sequence ID" value="KOX79654.1"/>
    <property type="molecule type" value="Genomic_DNA"/>
</dbReference>